<proteinExistence type="predicted"/>
<dbReference type="InterPro" id="IPR001680">
    <property type="entry name" value="WD40_rpt"/>
</dbReference>
<dbReference type="PANTHER" id="PTHR44499">
    <property type="entry name" value="JOUBERIN"/>
    <property type="match status" value="1"/>
</dbReference>
<dbReference type="SMART" id="SM00320">
    <property type="entry name" value="WD40"/>
    <property type="match status" value="3"/>
</dbReference>
<dbReference type="Proteomes" id="UP000183832">
    <property type="component" value="Unassembled WGS sequence"/>
</dbReference>
<dbReference type="InterPro" id="IPR036322">
    <property type="entry name" value="WD40_repeat_dom_sf"/>
</dbReference>
<reference evidence="2 3" key="1">
    <citation type="submission" date="2015-04" db="EMBL/GenBank/DDBJ databases">
        <authorList>
            <person name="Syromyatnikov M.Y."/>
            <person name="Popov V.N."/>
        </authorList>
    </citation>
    <scope>NUCLEOTIDE SEQUENCE [LARGE SCALE GENOMIC DNA]</scope>
</reference>
<sequence length="863" mass="99164">MFSYESTENLLDNLENEIELSEVVTFDNSGHVEANDEKISVEITKPIPSKRNVVGLKENPQNPVPVVRKLQSLDKNEKNDENEIIQLSSVSSSASESHRHISQHTVIPKVKESSNLENQTIESEDIQTEETFFVVKHGKWAQDEVEQPLEQRETSVIVHEETGDADVVSLPFQHNEEQFPHFVVISEKKTKSPVKSLSSSSVSSATRTSVESSSESISSEKNIQPEKTKKHSKNKDKKKIKGKYSANDQITTSENSENTKMEKEPSQTIGMKISISPKNVSDKNFPGIFLHSTGVLDYNLNYKELRVKVSLFNEDSGKQIGDPKWSRVGIFHNNFHNLICVWNEMIFIDQNFHQLQETFNDVLLFFEITNLYGIVTFWAFMKLFSTSKKTENLNRKWEKLPGQACKIPNKKFHKVTFNEKGSMNVKFSYDGNLIAFTEVAKNSVILHIQKFPEMQEVFKMLEHSDLIHDIDWLKQKHSLKGVQWMLTCSSDFTGIVWKLEQNSYTYHVLPHPAFIYASKFLQHEDTSKLQVVTAGRDCIVRIWQIRKNLEGFELVQELKHPNMSKSSYITTIATRNSDAFYTSTSKGDIVEWTLRVHKEYHMNRHFKIDEIEGNIITCLELHPRGNKIFFRIQDFSNNDRSSVIYVLGITTGLITQFHQQPTVKHEPHGRLKVTTCGSHLFTTNGSLIRFYSMFNGNLTSLDRNFLNIRVSSADKISSIDYHPKDFYFACSIYGHRGGVIICNFECESDEKNLFEKLKVHSQVTTQNFELMKTTPTKFADIIRKLDEVFLAPIGDNEITNKRQETLSQHDENSSIVNSKRSQTYTVSQGPATYTVEKNQNNTYEIQRNDDTDEDDTTISESFD</sequence>
<dbReference type="STRING" id="568069.A0A1J1IM98"/>
<dbReference type="GO" id="GO:0036064">
    <property type="term" value="C:ciliary basal body"/>
    <property type="evidence" value="ECO:0007669"/>
    <property type="project" value="TreeGrafter"/>
</dbReference>
<dbReference type="OrthoDB" id="2096344at2759"/>
<feature type="region of interest" description="Disordered" evidence="1">
    <location>
        <begin position="193"/>
        <end position="267"/>
    </location>
</feature>
<name>A0A1J1IM98_9DIPT</name>
<dbReference type="Gene3D" id="2.130.10.10">
    <property type="entry name" value="YVTN repeat-like/Quinoprotein amine dehydrogenase"/>
    <property type="match status" value="1"/>
</dbReference>
<feature type="compositionally biased region" description="Acidic residues" evidence="1">
    <location>
        <begin position="850"/>
        <end position="863"/>
    </location>
</feature>
<organism evidence="2 3">
    <name type="scientific">Clunio marinus</name>
    <dbReference type="NCBI Taxonomy" id="568069"/>
    <lineage>
        <taxon>Eukaryota</taxon>
        <taxon>Metazoa</taxon>
        <taxon>Ecdysozoa</taxon>
        <taxon>Arthropoda</taxon>
        <taxon>Hexapoda</taxon>
        <taxon>Insecta</taxon>
        <taxon>Pterygota</taxon>
        <taxon>Neoptera</taxon>
        <taxon>Endopterygota</taxon>
        <taxon>Diptera</taxon>
        <taxon>Nematocera</taxon>
        <taxon>Chironomoidea</taxon>
        <taxon>Chironomidae</taxon>
        <taxon>Clunio</taxon>
    </lineage>
</organism>
<feature type="compositionally biased region" description="Polar residues" evidence="1">
    <location>
        <begin position="246"/>
        <end position="256"/>
    </location>
</feature>
<dbReference type="AlphaFoldDB" id="A0A1J1IM98"/>
<feature type="compositionally biased region" description="Basic and acidic residues" evidence="1">
    <location>
        <begin position="801"/>
        <end position="812"/>
    </location>
</feature>
<feature type="compositionally biased region" description="Low complexity" evidence="1">
    <location>
        <begin position="193"/>
        <end position="221"/>
    </location>
</feature>
<dbReference type="EMBL" id="CVRI01000054">
    <property type="protein sequence ID" value="CRL00858.1"/>
    <property type="molecule type" value="Genomic_DNA"/>
</dbReference>
<gene>
    <name evidence="2" type="primary">putative Jouberin</name>
    <name evidence="2" type="ORF">CLUMA_CG014109</name>
</gene>
<accession>A0A1J1IM98</accession>
<evidence type="ECO:0000313" key="3">
    <source>
        <dbReference type="Proteomes" id="UP000183832"/>
    </source>
</evidence>
<feature type="compositionally biased region" description="Basic residues" evidence="1">
    <location>
        <begin position="228"/>
        <end position="242"/>
    </location>
</feature>
<dbReference type="GO" id="GO:0044458">
    <property type="term" value="P:motile cilium assembly"/>
    <property type="evidence" value="ECO:0007669"/>
    <property type="project" value="TreeGrafter"/>
</dbReference>
<dbReference type="InterPro" id="IPR015943">
    <property type="entry name" value="WD40/YVTN_repeat-like_dom_sf"/>
</dbReference>
<dbReference type="InterPro" id="IPR052803">
    <property type="entry name" value="Cilium-Associated_Jouberin"/>
</dbReference>
<protein>
    <submittedName>
        <fullName evidence="2">CLUMA_CG014109, isoform A</fullName>
    </submittedName>
</protein>
<evidence type="ECO:0000256" key="1">
    <source>
        <dbReference type="SAM" id="MobiDB-lite"/>
    </source>
</evidence>
<dbReference type="SUPFAM" id="SSF50978">
    <property type="entry name" value="WD40 repeat-like"/>
    <property type="match status" value="1"/>
</dbReference>
<evidence type="ECO:0000313" key="2">
    <source>
        <dbReference type="EMBL" id="CRL00858.1"/>
    </source>
</evidence>
<dbReference type="PANTHER" id="PTHR44499:SF1">
    <property type="entry name" value="JOUBERIN"/>
    <property type="match status" value="1"/>
</dbReference>
<keyword evidence="3" id="KW-1185">Reference proteome</keyword>
<feature type="compositionally biased region" description="Polar residues" evidence="1">
    <location>
        <begin position="813"/>
        <end position="845"/>
    </location>
</feature>
<feature type="region of interest" description="Disordered" evidence="1">
    <location>
        <begin position="801"/>
        <end position="863"/>
    </location>
</feature>